<dbReference type="CDD" id="cd06533">
    <property type="entry name" value="Glyco_transf_WecG_TagA"/>
    <property type="match status" value="1"/>
</dbReference>
<name>A0A0F9L8G2_9ZZZZ</name>
<keyword evidence="2" id="KW-0808">Transferase</keyword>
<dbReference type="EMBL" id="LAZR01013044">
    <property type="protein sequence ID" value="KKM23840.1"/>
    <property type="molecule type" value="Genomic_DNA"/>
</dbReference>
<dbReference type="GO" id="GO:0016758">
    <property type="term" value="F:hexosyltransferase activity"/>
    <property type="evidence" value="ECO:0007669"/>
    <property type="project" value="TreeGrafter"/>
</dbReference>
<organism evidence="3">
    <name type="scientific">marine sediment metagenome</name>
    <dbReference type="NCBI Taxonomy" id="412755"/>
    <lineage>
        <taxon>unclassified sequences</taxon>
        <taxon>metagenomes</taxon>
        <taxon>ecological metagenomes</taxon>
    </lineage>
</organism>
<sequence length="250" mass="27831">MKLSQTSDYVLERPKLHLLLGLPFDALSLDEAVVEVESAIQTQKRCFLSTPNINFTIAATEDEAFFDSVVQSDLSVVDGMPLVWLASLSGLPIKERVAGSDLFQALMTRKRETPIRVFFFGGEEGIAELAHLKLNSDVQGMESVGFYDPGFVSIEEMSQSHIIDKINQSKPDFLLVALGAKKGQAWIMANQEKLNAPVISHLGAVINFVAGHVERAPKKWQKFGLEWLWRVKQEPKLWRRYASDGVSGVA</sequence>
<feature type="non-terminal residue" evidence="3">
    <location>
        <position position="250"/>
    </location>
</feature>
<keyword evidence="1" id="KW-0328">Glycosyltransferase</keyword>
<proteinExistence type="predicted"/>
<dbReference type="InterPro" id="IPR004629">
    <property type="entry name" value="WecG_TagA_CpsF"/>
</dbReference>
<gene>
    <name evidence="3" type="ORF">LCGC14_1611150</name>
</gene>
<comment type="caution">
    <text evidence="3">The sequence shown here is derived from an EMBL/GenBank/DDBJ whole genome shotgun (WGS) entry which is preliminary data.</text>
</comment>
<dbReference type="Pfam" id="PF03808">
    <property type="entry name" value="Glyco_tran_WecG"/>
    <property type="match status" value="1"/>
</dbReference>
<dbReference type="PANTHER" id="PTHR34136:SF1">
    <property type="entry name" value="UDP-N-ACETYL-D-MANNOSAMINURONIC ACID TRANSFERASE"/>
    <property type="match status" value="1"/>
</dbReference>
<evidence type="ECO:0000256" key="2">
    <source>
        <dbReference type="ARBA" id="ARBA00022679"/>
    </source>
</evidence>
<evidence type="ECO:0000256" key="1">
    <source>
        <dbReference type="ARBA" id="ARBA00022676"/>
    </source>
</evidence>
<dbReference type="PANTHER" id="PTHR34136">
    <property type="match status" value="1"/>
</dbReference>
<dbReference type="AlphaFoldDB" id="A0A0F9L8G2"/>
<dbReference type="NCBIfam" id="TIGR00696">
    <property type="entry name" value="wecG_tagA_cpsF"/>
    <property type="match status" value="1"/>
</dbReference>
<accession>A0A0F9L8G2</accession>
<evidence type="ECO:0000313" key="3">
    <source>
        <dbReference type="EMBL" id="KKM23840.1"/>
    </source>
</evidence>
<protein>
    <submittedName>
        <fullName evidence="3">Uncharacterized protein</fullName>
    </submittedName>
</protein>
<reference evidence="3" key="1">
    <citation type="journal article" date="2015" name="Nature">
        <title>Complex archaea that bridge the gap between prokaryotes and eukaryotes.</title>
        <authorList>
            <person name="Spang A."/>
            <person name="Saw J.H."/>
            <person name="Jorgensen S.L."/>
            <person name="Zaremba-Niedzwiedzka K."/>
            <person name="Martijn J."/>
            <person name="Lind A.E."/>
            <person name="van Eijk R."/>
            <person name="Schleper C."/>
            <person name="Guy L."/>
            <person name="Ettema T.J."/>
        </authorList>
    </citation>
    <scope>NUCLEOTIDE SEQUENCE</scope>
</reference>